<dbReference type="GO" id="GO:0008270">
    <property type="term" value="F:zinc ion binding"/>
    <property type="evidence" value="ECO:0007669"/>
    <property type="project" value="UniProtKB-KW"/>
</dbReference>
<dbReference type="AlphaFoldDB" id="A0A4S4EIH0"/>
<evidence type="ECO:0000259" key="6">
    <source>
        <dbReference type="PROSITE" id="PS50089"/>
    </source>
</evidence>
<comment type="caution">
    <text evidence="7">The sequence shown here is derived from an EMBL/GenBank/DDBJ whole genome shotgun (WGS) entry which is preliminary data.</text>
</comment>
<name>A0A4S4EIH0_CAMSN</name>
<feature type="compositionally biased region" description="Polar residues" evidence="5">
    <location>
        <begin position="39"/>
        <end position="48"/>
    </location>
</feature>
<evidence type="ECO:0000256" key="2">
    <source>
        <dbReference type="ARBA" id="ARBA00022771"/>
    </source>
</evidence>
<sequence length="318" mass="33951">MSSRGSSGPPLRGYVRNTRRRKMALDVDLNVPPSENLDQEGTSAQANSQDVQFGQQGPSVLPAPIDVEAFDDDVVISSRTAFAEAKINSGRGRNRGNTVVVDVDSEERTLGVASNSRNKRRRVSTNQAIINCDLCINLEGDGTFHIVASQEVFSCILDFLQEKTFPILLGKLLHLSNLSFTKPVGVLNKWLTPNVDTQSISWDSKNNINPTLPGLLALRKNAKSVEPSPPPPPLPPKEPTFSCPVCIGPLVEEMSTKCGHIFCKSCIKTAIAAQGSRNVRGAGGDESSGGEDMGGGGGSLFAMAAAAASASDYYCCQW</sequence>
<evidence type="ECO:0000313" key="7">
    <source>
        <dbReference type="EMBL" id="THG16318.1"/>
    </source>
</evidence>
<dbReference type="PANTHER" id="PTHR47094">
    <property type="entry name" value="ELFLESS, ISOFORM B"/>
    <property type="match status" value="1"/>
</dbReference>
<keyword evidence="1" id="KW-0479">Metal-binding</keyword>
<evidence type="ECO:0000313" key="8">
    <source>
        <dbReference type="Proteomes" id="UP000306102"/>
    </source>
</evidence>
<dbReference type="PANTHER" id="PTHR47094:SF1">
    <property type="entry name" value="RING-TYPE E3 UBIQUITIN TRANSFERASE"/>
    <property type="match status" value="1"/>
</dbReference>
<dbReference type="Proteomes" id="UP000306102">
    <property type="component" value="Unassembled WGS sequence"/>
</dbReference>
<evidence type="ECO:0000256" key="3">
    <source>
        <dbReference type="ARBA" id="ARBA00022833"/>
    </source>
</evidence>
<keyword evidence="8" id="KW-1185">Reference proteome</keyword>
<dbReference type="InterPro" id="IPR001841">
    <property type="entry name" value="Znf_RING"/>
</dbReference>
<keyword evidence="3" id="KW-0862">Zinc</keyword>
<dbReference type="InterPro" id="IPR018957">
    <property type="entry name" value="Znf_C3HC4_RING-type"/>
</dbReference>
<dbReference type="Gene3D" id="3.30.40.10">
    <property type="entry name" value="Zinc/RING finger domain, C3HC4 (zinc finger)"/>
    <property type="match status" value="1"/>
</dbReference>
<gene>
    <name evidence="7" type="ORF">TEA_022582</name>
</gene>
<feature type="region of interest" description="Disordered" evidence="5">
    <location>
        <begin position="28"/>
        <end position="48"/>
    </location>
</feature>
<dbReference type="InterPro" id="IPR017907">
    <property type="entry name" value="Znf_RING_CS"/>
</dbReference>
<dbReference type="GO" id="GO:0061630">
    <property type="term" value="F:ubiquitin protein ligase activity"/>
    <property type="evidence" value="ECO:0007669"/>
    <property type="project" value="InterPro"/>
</dbReference>
<dbReference type="Pfam" id="PF00097">
    <property type="entry name" value="zf-C3HC4"/>
    <property type="match status" value="1"/>
</dbReference>
<accession>A0A4S4EIH0</accession>
<dbReference type="GO" id="GO:0006511">
    <property type="term" value="P:ubiquitin-dependent protein catabolic process"/>
    <property type="evidence" value="ECO:0007669"/>
    <property type="project" value="TreeGrafter"/>
</dbReference>
<dbReference type="PROSITE" id="PS50089">
    <property type="entry name" value="ZF_RING_2"/>
    <property type="match status" value="1"/>
</dbReference>
<dbReference type="STRING" id="542762.A0A4S4EIH0"/>
<dbReference type="EMBL" id="SDRB02004131">
    <property type="protein sequence ID" value="THG16318.1"/>
    <property type="molecule type" value="Genomic_DNA"/>
</dbReference>
<evidence type="ECO:0000256" key="5">
    <source>
        <dbReference type="SAM" id="MobiDB-lite"/>
    </source>
</evidence>
<dbReference type="GO" id="GO:0140082">
    <property type="term" value="F:SUMO-ubiquitin ligase activity"/>
    <property type="evidence" value="ECO:0007669"/>
    <property type="project" value="TreeGrafter"/>
</dbReference>
<dbReference type="GO" id="GO:0033768">
    <property type="term" value="C:SUMO-targeted ubiquitin ligase complex"/>
    <property type="evidence" value="ECO:0007669"/>
    <property type="project" value="TreeGrafter"/>
</dbReference>
<dbReference type="InterPro" id="IPR013083">
    <property type="entry name" value="Znf_RING/FYVE/PHD"/>
</dbReference>
<dbReference type="PROSITE" id="PS00518">
    <property type="entry name" value="ZF_RING_1"/>
    <property type="match status" value="1"/>
</dbReference>
<evidence type="ECO:0000256" key="1">
    <source>
        <dbReference type="ARBA" id="ARBA00022723"/>
    </source>
</evidence>
<feature type="domain" description="RING-type" evidence="6">
    <location>
        <begin position="243"/>
        <end position="267"/>
    </location>
</feature>
<keyword evidence="2 4" id="KW-0863">Zinc-finger</keyword>
<dbReference type="SUPFAM" id="SSF57850">
    <property type="entry name" value="RING/U-box"/>
    <property type="match status" value="1"/>
</dbReference>
<dbReference type="GO" id="GO:0032183">
    <property type="term" value="F:SUMO binding"/>
    <property type="evidence" value="ECO:0007669"/>
    <property type="project" value="TreeGrafter"/>
</dbReference>
<evidence type="ECO:0000256" key="4">
    <source>
        <dbReference type="PROSITE-ProRule" id="PRU00175"/>
    </source>
</evidence>
<dbReference type="InterPro" id="IPR049627">
    <property type="entry name" value="SLX8"/>
</dbReference>
<organism evidence="7 8">
    <name type="scientific">Camellia sinensis var. sinensis</name>
    <name type="common">China tea</name>
    <dbReference type="NCBI Taxonomy" id="542762"/>
    <lineage>
        <taxon>Eukaryota</taxon>
        <taxon>Viridiplantae</taxon>
        <taxon>Streptophyta</taxon>
        <taxon>Embryophyta</taxon>
        <taxon>Tracheophyta</taxon>
        <taxon>Spermatophyta</taxon>
        <taxon>Magnoliopsida</taxon>
        <taxon>eudicotyledons</taxon>
        <taxon>Gunneridae</taxon>
        <taxon>Pentapetalae</taxon>
        <taxon>asterids</taxon>
        <taxon>Ericales</taxon>
        <taxon>Theaceae</taxon>
        <taxon>Camellia</taxon>
    </lineage>
</organism>
<protein>
    <recommendedName>
        <fullName evidence="6">RING-type domain-containing protein</fullName>
    </recommendedName>
</protein>
<proteinExistence type="predicted"/>
<reference evidence="7 8" key="1">
    <citation type="journal article" date="2018" name="Proc. Natl. Acad. Sci. U.S.A.">
        <title>Draft genome sequence of Camellia sinensis var. sinensis provides insights into the evolution of the tea genome and tea quality.</title>
        <authorList>
            <person name="Wei C."/>
            <person name="Yang H."/>
            <person name="Wang S."/>
            <person name="Zhao J."/>
            <person name="Liu C."/>
            <person name="Gao L."/>
            <person name="Xia E."/>
            <person name="Lu Y."/>
            <person name="Tai Y."/>
            <person name="She G."/>
            <person name="Sun J."/>
            <person name="Cao H."/>
            <person name="Tong W."/>
            <person name="Gao Q."/>
            <person name="Li Y."/>
            <person name="Deng W."/>
            <person name="Jiang X."/>
            <person name="Wang W."/>
            <person name="Chen Q."/>
            <person name="Zhang S."/>
            <person name="Li H."/>
            <person name="Wu J."/>
            <person name="Wang P."/>
            <person name="Li P."/>
            <person name="Shi C."/>
            <person name="Zheng F."/>
            <person name="Jian J."/>
            <person name="Huang B."/>
            <person name="Shan D."/>
            <person name="Shi M."/>
            <person name="Fang C."/>
            <person name="Yue Y."/>
            <person name="Li F."/>
            <person name="Li D."/>
            <person name="Wei S."/>
            <person name="Han B."/>
            <person name="Jiang C."/>
            <person name="Yin Y."/>
            <person name="Xia T."/>
            <person name="Zhang Z."/>
            <person name="Bennetzen J.L."/>
            <person name="Zhao S."/>
            <person name="Wan X."/>
        </authorList>
    </citation>
    <scope>NUCLEOTIDE SEQUENCE [LARGE SCALE GENOMIC DNA]</scope>
    <source>
        <strain evidence="8">cv. Shuchazao</strain>
        <tissue evidence="7">Leaf</tissue>
    </source>
</reference>